<evidence type="ECO:0000313" key="2">
    <source>
        <dbReference type="EMBL" id="ARF52788.1"/>
    </source>
</evidence>
<evidence type="ECO:0000256" key="1">
    <source>
        <dbReference type="SAM" id="MobiDB-lite"/>
    </source>
</evidence>
<dbReference type="KEGG" id="pstw:DSJ_26645"/>
<dbReference type="EMBL" id="AHIE01000047">
    <property type="protein sequence ID" value="EHT97746.1"/>
    <property type="molecule type" value="Genomic_DNA"/>
</dbReference>
<dbReference type="OrthoDB" id="8019720at2"/>
<proteinExistence type="predicted"/>
<feature type="region of interest" description="Disordered" evidence="1">
    <location>
        <begin position="543"/>
        <end position="566"/>
    </location>
</feature>
<keyword evidence="5" id="KW-1185">Reference proteome</keyword>
<dbReference type="Proteomes" id="UP000005050">
    <property type="component" value="Unassembled WGS sequence"/>
</dbReference>
<organism evidence="3 4">
    <name type="scientific">Pantoea stewartii subsp. stewartii DC283</name>
    <dbReference type="NCBI Taxonomy" id="660596"/>
    <lineage>
        <taxon>Bacteria</taxon>
        <taxon>Pseudomonadati</taxon>
        <taxon>Pseudomonadota</taxon>
        <taxon>Gammaproteobacteria</taxon>
        <taxon>Enterobacterales</taxon>
        <taxon>Erwiniaceae</taxon>
        <taxon>Pantoea</taxon>
    </lineage>
</organism>
<dbReference type="Proteomes" id="UP000192380">
    <property type="component" value="Plasmid ppDSJ01"/>
</dbReference>
<evidence type="ECO:0000313" key="4">
    <source>
        <dbReference type="Proteomes" id="UP000005050"/>
    </source>
</evidence>
<sequence>MANSFDFTLTADDQVSDALKRINDEVRNLQPGLDKTTDGLKLGGQETNDGLSQINRMFEQLGRYAKDNVQFIGDMVPPLRNFTGFTGRMGGIVGKMGLAGGAAYLAGKGMKALGSGISDAADDAYGLQVAAENAGMSVKDFSQLSGAMRMLGTDSETARGEVQGFYKTFNDALQGRNNEVLAVMNQVHAQIVKNADGTANVLETVKQLADVFPKLSPQNQKTVADALGLDADGLQLLREGKRLKDNLTKSDSVGLTIDPKVNAELVGLNRTLTELSASWDGLKTRTEQGIAHKLLSDGTVTDGLKGASKVMQNPRDPMAWSQAAGFISDQESGWLKRAQKDDAFLKSLPAGEAVDIMSGMVNTSSEHNHLRQQYGLRDQASQLMEDMKAAQAAAAGAGNPVQAGGGVNAGALSVVNNNPWNIRYASQANAEPGAKGFAKFDSLNNGVLAADRQLQLYYSGKSANTDHPLRTLQEIISTASPVRDHNNTPQMIKDASRELGIAPDAQMDLSSPGMRSRVLAALFNREGNNSLSSGQIQNIIQQSPQQPLTPPPLLPGTGATGAQASDPAQLANALSAVLAEKGIKVELTMVNEKTGQRQTVTGTGSRISTAMQFP</sequence>
<protein>
    <submittedName>
        <fullName evidence="3">Uncharacterized protein</fullName>
    </submittedName>
</protein>
<evidence type="ECO:0000313" key="5">
    <source>
        <dbReference type="Proteomes" id="UP000192380"/>
    </source>
</evidence>
<accession>H3RLN3</accession>
<name>H3RLN3_PANSE</name>
<dbReference type="EMBL" id="CP017592">
    <property type="protein sequence ID" value="ARF52788.1"/>
    <property type="molecule type" value="Genomic_DNA"/>
</dbReference>
<dbReference type="RefSeq" id="WP_006122414.1">
    <property type="nucleotide sequence ID" value="NZ_AHIE01000047.1"/>
</dbReference>
<gene>
    <name evidence="3" type="ORF">CKS_5609</name>
    <name evidence="2" type="ORF">DSJ_26645</name>
</gene>
<dbReference type="PATRIC" id="fig|660596.6.peg.5375"/>
<reference evidence="3 4" key="1">
    <citation type="journal article" date="2012" name="Mol. Microbiol.">
        <title>The genetic and structural basis of two distinct terminal side branch residues in stewartan and amylovoran exopolysaccharides and their potential role in host adaptation.</title>
        <authorList>
            <person name="Wang X."/>
            <person name="Yang F."/>
            <person name="von Bodman S.B."/>
        </authorList>
    </citation>
    <scope>NUCLEOTIDE SEQUENCE [LARGE SCALE GENOMIC DNA]</scope>
    <source>
        <strain evidence="3 4">DC283</strain>
    </source>
</reference>
<evidence type="ECO:0000313" key="3">
    <source>
        <dbReference type="EMBL" id="EHT97746.1"/>
    </source>
</evidence>
<keyword evidence="2" id="KW-0614">Plasmid</keyword>
<geneLocation type="plasmid" evidence="2 5">
    <name>ppDSJ01</name>
</geneLocation>
<reference evidence="3" key="2">
    <citation type="submission" date="2012-01" db="EMBL/GenBank/DDBJ databases">
        <authorList>
            <person name="Biehl B.S."/>
            <person name="Ding Y."/>
            <person name="Dugan-Rocha S.P."/>
            <person name="Gibbs R.A."/>
            <person name="Glasner J.D."/>
            <person name="Kovar C."/>
            <person name="Muzny D.M."/>
            <person name="Neeno-Eckwall E.C."/>
            <person name="Perna N.T."/>
            <person name="Qin X."/>
            <person name="von Bodman S.B."/>
            <person name="Weinstock G.M."/>
        </authorList>
    </citation>
    <scope>NUCLEOTIDE SEQUENCE</scope>
    <source>
        <strain evidence="3">DC283</strain>
    </source>
</reference>
<dbReference type="AlphaFoldDB" id="H3RLN3"/>
<reference evidence="2 5" key="3">
    <citation type="submission" date="2016-10" db="EMBL/GenBank/DDBJ databases">
        <title>Complete Genome Assembly of Pantoea stewartii subsp. stewartii DC283, a Corn Pathogen.</title>
        <authorList>
            <person name="Duong D.A."/>
            <person name="Stevens A.M."/>
            <person name="Jensen R.V."/>
        </authorList>
    </citation>
    <scope>NUCLEOTIDE SEQUENCE [LARGE SCALE GENOMIC DNA]</scope>
    <source>
        <strain evidence="2 5">DC283</strain>
        <plasmid evidence="2 5">ppDSJ01</plasmid>
    </source>
</reference>